<protein>
    <submittedName>
        <fullName evidence="1">Uncharacterized protein</fullName>
    </submittedName>
</protein>
<dbReference type="CTD" id="20318945"/>
<dbReference type="Proteomes" id="UP000054324">
    <property type="component" value="Unassembled WGS sequence"/>
</dbReference>
<reference evidence="1 2" key="1">
    <citation type="submission" date="2013-11" db="EMBL/GenBank/DDBJ databases">
        <title>Opisthorchis viverrini - life in the bile duct.</title>
        <authorList>
            <person name="Young N.D."/>
            <person name="Nagarajan N."/>
            <person name="Lin S.J."/>
            <person name="Korhonen P.K."/>
            <person name="Jex A.R."/>
            <person name="Hall R.S."/>
            <person name="Safavi-Hemami H."/>
            <person name="Kaewkong W."/>
            <person name="Bertrand D."/>
            <person name="Gao S."/>
            <person name="Seet Q."/>
            <person name="Wongkham S."/>
            <person name="Teh B.T."/>
            <person name="Wongkham C."/>
            <person name="Intapan P.M."/>
            <person name="Maleewong W."/>
            <person name="Yang X."/>
            <person name="Hu M."/>
            <person name="Wang Z."/>
            <person name="Hofmann A."/>
            <person name="Sternberg P.W."/>
            <person name="Tan P."/>
            <person name="Wang J."/>
            <person name="Gasser R.B."/>
        </authorList>
    </citation>
    <scope>NUCLEOTIDE SEQUENCE [LARGE SCALE GENOMIC DNA]</scope>
</reference>
<evidence type="ECO:0000313" key="2">
    <source>
        <dbReference type="Proteomes" id="UP000054324"/>
    </source>
</evidence>
<dbReference type="GeneID" id="20318945"/>
<dbReference type="RefSeq" id="XP_009167852.1">
    <property type="nucleotide sequence ID" value="XM_009169588.1"/>
</dbReference>
<keyword evidence="2" id="KW-1185">Reference proteome</keyword>
<organism evidence="1 2">
    <name type="scientific">Opisthorchis viverrini</name>
    <name type="common">Southeast Asian liver fluke</name>
    <dbReference type="NCBI Taxonomy" id="6198"/>
    <lineage>
        <taxon>Eukaryota</taxon>
        <taxon>Metazoa</taxon>
        <taxon>Spiralia</taxon>
        <taxon>Lophotrochozoa</taxon>
        <taxon>Platyhelminthes</taxon>
        <taxon>Trematoda</taxon>
        <taxon>Digenea</taxon>
        <taxon>Opisthorchiida</taxon>
        <taxon>Opisthorchiata</taxon>
        <taxon>Opisthorchiidae</taxon>
        <taxon>Opisthorchis</taxon>
    </lineage>
</organism>
<dbReference type="KEGG" id="ovi:T265_04763"/>
<sequence>MSSQVEVTTTEIKKDSVTCHLSSMLPTLVHAGNRTAANKGRKRAADLTALLLTLNKIELTNEIAAQKPPSIRRNSLLESATHVLRLKFRHSEVGTENCARLRRWDALHMTQLPWLATLDAFFEGHHPKKKTVVAKVTELIGKLL</sequence>
<accession>A0A074ZLX9</accession>
<proteinExistence type="predicted"/>
<dbReference type="AlphaFoldDB" id="A0A074ZLX9"/>
<evidence type="ECO:0000313" key="1">
    <source>
        <dbReference type="EMBL" id="KER28378.1"/>
    </source>
</evidence>
<name>A0A074ZLX9_OPIVI</name>
<gene>
    <name evidence="1" type="ORF">T265_04763</name>
</gene>
<dbReference type="EMBL" id="KL596700">
    <property type="protein sequence ID" value="KER28378.1"/>
    <property type="molecule type" value="Genomic_DNA"/>
</dbReference>